<reference evidence="2" key="2">
    <citation type="submission" date="2025-08" db="UniProtKB">
        <authorList>
            <consortium name="Ensembl"/>
        </authorList>
    </citation>
    <scope>IDENTIFICATION</scope>
</reference>
<sequence length="184" mass="19810">MQRPHFRHPYPGPGPRAGGFRSPPPAMERGPGMLPSPPWAFSNPPPQFGPRYGPYGGSPNTPPRDFSGGRGGGNSSNGKHSGRSPAHTPRRPSSGGRGGTPHRHSPYYHPSPGQHGGSFQGSPRTSSPFGRERGGNDMDKYYKPSMLQDPWANLQPMSVTDTQSKCSTQQATNTGRKGRYYSAN</sequence>
<dbReference type="Proteomes" id="UP001501920">
    <property type="component" value="Chromosome 19"/>
</dbReference>
<feature type="region of interest" description="Disordered" evidence="1">
    <location>
        <begin position="1"/>
        <end position="184"/>
    </location>
</feature>
<protein>
    <recommendedName>
        <fullName evidence="4">M-phase specific PLK1 interacting protein</fullName>
    </recommendedName>
</protein>
<feature type="compositionally biased region" description="Polar residues" evidence="1">
    <location>
        <begin position="155"/>
        <end position="175"/>
    </location>
</feature>
<reference evidence="2 3" key="1">
    <citation type="submission" date="2020-10" db="EMBL/GenBank/DDBJ databases">
        <title>Pygocentrus nattereri (red-bellied piranha) genome, fPygNat1, primary haplotype.</title>
        <authorList>
            <person name="Myers G."/>
            <person name="Meyer A."/>
            <person name="Karagic N."/>
            <person name="Pippel M."/>
            <person name="Winkler S."/>
            <person name="Tracey A."/>
            <person name="Wood J."/>
            <person name="Formenti G."/>
            <person name="Howe K."/>
            <person name="Fedrigo O."/>
            <person name="Jarvis E.D."/>
        </authorList>
    </citation>
    <scope>NUCLEOTIDE SEQUENCE [LARGE SCALE GENOMIC DNA]</scope>
</reference>
<evidence type="ECO:0000313" key="3">
    <source>
        <dbReference type="Proteomes" id="UP001501920"/>
    </source>
</evidence>
<evidence type="ECO:0008006" key="4">
    <source>
        <dbReference type="Google" id="ProtNLM"/>
    </source>
</evidence>
<dbReference type="GO" id="GO:0030496">
    <property type="term" value="C:midbody"/>
    <property type="evidence" value="ECO:0007669"/>
    <property type="project" value="TreeGrafter"/>
</dbReference>
<dbReference type="GO" id="GO:0005813">
    <property type="term" value="C:centrosome"/>
    <property type="evidence" value="ECO:0007669"/>
    <property type="project" value="TreeGrafter"/>
</dbReference>
<gene>
    <name evidence="2" type="primary">MPLKIP</name>
</gene>
<dbReference type="AlphaFoldDB" id="A0A3B4DBZ6"/>
<feature type="compositionally biased region" description="Pro residues" evidence="1">
    <location>
        <begin position="34"/>
        <end position="48"/>
    </location>
</feature>
<evidence type="ECO:0000256" key="1">
    <source>
        <dbReference type="SAM" id="MobiDB-lite"/>
    </source>
</evidence>
<dbReference type="Ensembl" id="ENSPNAT00000031954.2">
    <property type="protein sequence ID" value="ENSPNAP00000021000.2"/>
    <property type="gene ID" value="ENSPNAG00000027979.2"/>
</dbReference>
<dbReference type="InterPro" id="IPR028265">
    <property type="entry name" value="TTDN1/SICKLE"/>
</dbReference>
<dbReference type="OrthoDB" id="6086265at2759"/>
<dbReference type="PANTHER" id="PTHR22446">
    <property type="entry name" value="M-PHASE-SPECIFIC PLK1-INTERACTING PROTEIN"/>
    <property type="match status" value="1"/>
</dbReference>
<dbReference type="InterPro" id="IPR026618">
    <property type="entry name" value="MPLKIP-like_vertebrate"/>
</dbReference>
<evidence type="ECO:0000313" key="2">
    <source>
        <dbReference type="Ensembl" id="ENSPNAP00000021000.2"/>
    </source>
</evidence>
<proteinExistence type="predicted"/>
<reference evidence="2" key="3">
    <citation type="submission" date="2025-09" db="UniProtKB">
        <authorList>
            <consortium name="Ensembl"/>
        </authorList>
    </citation>
    <scope>IDENTIFICATION</scope>
</reference>
<dbReference type="Pfam" id="PF15502">
    <property type="entry name" value="MPLKIP"/>
    <property type="match status" value="1"/>
</dbReference>
<dbReference type="GeneTree" id="ENSGT00390000002582"/>
<dbReference type="GO" id="GO:0005634">
    <property type="term" value="C:nucleus"/>
    <property type="evidence" value="ECO:0007669"/>
    <property type="project" value="TreeGrafter"/>
</dbReference>
<organism evidence="2 3">
    <name type="scientific">Pygocentrus nattereri</name>
    <name type="common">Red-bellied piranha</name>
    <dbReference type="NCBI Taxonomy" id="42514"/>
    <lineage>
        <taxon>Eukaryota</taxon>
        <taxon>Metazoa</taxon>
        <taxon>Chordata</taxon>
        <taxon>Craniata</taxon>
        <taxon>Vertebrata</taxon>
        <taxon>Euteleostomi</taxon>
        <taxon>Actinopterygii</taxon>
        <taxon>Neopterygii</taxon>
        <taxon>Teleostei</taxon>
        <taxon>Ostariophysi</taxon>
        <taxon>Characiformes</taxon>
        <taxon>Characoidei</taxon>
        <taxon>Pygocentrus</taxon>
    </lineage>
</organism>
<name>A0A3B4DBZ6_PYGNA</name>
<feature type="compositionally biased region" description="Basic and acidic residues" evidence="1">
    <location>
        <begin position="130"/>
        <end position="142"/>
    </location>
</feature>
<dbReference type="STRING" id="42514.ENSPNAP00000021000"/>
<accession>A0A3B4DBZ6</accession>
<keyword evidence="3" id="KW-1185">Reference proteome</keyword>
<dbReference type="OMA" id="QTTCTGK"/>
<dbReference type="PANTHER" id="PTHR22446:SF3">
    <property type="entry name" value="M-PHASE-SPECIFIC PLK1-INTERACTING PROTEIN"/>
    <property type="match status" value="1"/>
</dbReference>